<organism evidence="12 13">
    <name type="scientific">Actinidia rufa</name>
    <dbReference type="NCBI Taxonomy" id="165716"/>
    <lineage>
        <taxon>Eukaryota</taxon>
        <taxon>Viridiplantae</taxon>
        <taxon>Streptophyta</taxon>
        <taxon>Embryophyta</taxon>
        <taxon>Tracheophyta</taxon>
        <taxon>Spermatophyta</taxon>
        <taxon>Magnoliopsida</taxon>
        <taxon>eudicotyledons</taxon>
        <taxon>Gunneridae</taxon>
        <taxon>Pentapetalae</taxon>
        <taxon>asterids</taxon>
        <taxon>Ericales</taxon>
        <taxon>Actinidiaceae</taxon>
        <taxon>Actinidia</taxon>
    </lineage>
</organism>
<keyword evidence="13" id="KW-1185">Reference proteome</keyword>
<dbReference type="GO" id="GO:0044613">
    <property type="term" value="C:nuclear pore central transport channel"/>
    <property type="evidence" value="ECO:0007669"/>
    <property type="project" value="TreeGrafter"/>
</dbReference>
<comment type="similarity">
    <text evidence="2 9">Belongs to the Nup35 family.</text>
</comment>
<dbReference type="GO" id="GO:0006607">
    <property type="term" value="P:NLS-bearing protein import into nucleus"/>
    <property type="evidence" value="ECO:0007669"/>
    <property type="project" value="TreeGrafter"/>
</dbReference>
<dbReference type="GO" id="GO:0044615">
    <property type="term" value="C:nuclear pore nuclear basket"/>
    <property type="evidence" value="ECO:0007669"/>
    <property type="project" value="TreeGrafter"/>
</dbReference>
<dbReference type="Pfam" id="PF05172">
    <property type="entry name" value="RRM_Nup35"/>
    <property type="match status" value="1"/>
</dbReference>
<dbReference type="EMBL" id="BJWL01000023">
    <property type="protein sequence ID" value="GFZ11772.1"/>
    <property type="molecule type" value="Genomic_DNA"/>
</dbReference>
<feature type="compositionally biased region" description="Gly residues" evidence="10">
    <location>
        <begin position="29"/>
        <end position="38"/>
    </location>
</feature>
<dbReference type="OrthoDB" id="1733656at2759"/>
<dbReference type="PROSITE" id="PS51472">
    <property type="entry name" value="RRM_NUP35"/>
    <property type="match status" value="1"/>
</dbReference>
<evidence type="ECO:0000313" key="12">
    <source>
        <dbReference type="EMBL" id="GFZ11772.1"/>
    </source>
</evidence>
<evidence type="ECO:0000259" key="11">
    <source>
        <dbReference type="PROSITE" id="PS51472"/>
    </source>
</evidence>
<keyword evidence="4 9" id="KW-0509">mRNA transport</keyword>
<dbReference type="PANTHER" id="PTHR21527">
    <property type="entry name" value="NUCLEOPORIN NUP35"/>
    <property type="match status" value="1"/>
</dbReference>
<evidence type="ECO:0000256" key="2">
    <source>
        <dbReference type="ARBA" id="ARBA00009454"/>
    </source>
</evidence>
<dbReference type="CDD" id="cd12441">
    <property type="entry name" value="RRM_Nup53_like"/>
    <property type="match status" value="1"/>
</dbReference>
<dbReference type="GO" id="GO:0005543">
    <property type="term" value="F:phospholipid binding"/>
    <property type="evidence" value="ECO:0007669"/>
    <property type="project" value="TreeGrafter"/>
</dbReference>
<feature type="region of interest" description="Disordered" evidence="10">
    <location>
        <begin position="1"/>
        <end position="42"/>
    </location>
</feature>
<gene>
    <name evidence="12" type="ORF">Acr_23g0001570</name>
</gene>
<evidence type="ECO:0000256" key="7">
    <source>
        <dbReference type="ARBA" id="ARBA00023132"/>
    </source>
</evidence>
<dbReference type="GO" id="GO:0006999">
    <property type="term" value="P:nuclear pore organization"/>
    <property type="evidence" value="ECO:0007669"/>
    <property type="project" value="TreeGrafter"/>
</dbReference>
<evidence type="ECO:0000256" key="3">
    <source>
        <dbReference type="ARBA" id="ARBA00022448"/>
    </source>
</evidence>
<evidence type="ECO:0000256" key="10">
    <source>
        <dbReference type="SAM" id="MobiDB-lite"/>
    </source>
</evidence>
<dbReference type="InterPro" id="IPR007846">
    <property type="entry name" value="RRM_NUP35_dom"/>
</dbReference>
<proteinExistence type="inferred from homology"/>
<evidence type="ECO:0000256" key="9">
    <source>
        <dbReference type="PIRNR" id="PIRNR038119"/>
    </source>
</evidence>
<evidence type="ECO:0000256" key="4">
    <source>
        <dbReference type="ARBA" id="ARBA00022816"/>
    </source>
</evidence>
<dbReference type="InterPro" id="IPR035979">
    <property type="entry name" value="RBD_domain_sf"/>
</dbReference>
<dbReference type="GO" id="GO:0003676">
    <property type="term" value="F:nucleic acid binding"/>
    <property type="evidence" value="ECO:0007669"/>
    <property type="project" value="InterPro"/>
</dbReference>
<evidence type="ECO:0000256" key="5">
    <source>
        <dbReference type="ARBA" id="ARBA00022927"/>
    </source>
</evidence>
<sequence>MSTTAHRTPKSGTQSLFFHDLASPVSNRRGGGGGGGGKFTTPGQAAAVSALWQDNFATSDLPPPPVFTLEDRLEFSPESGILDYPMSPGIRSDPRTPARSFSGREFSTPKSKAEASTSSQQSPVASLNWWSSGKSGGGASEQDENGKGSPVEGVVQQGALVTVPPPRKVARPEMQRNSLLVGSLDEEEWVTVYGFSPGDTNLVLREFEKCGVILKHVPGSRNANWMHILYQSRSDAHKALSKDGMQINGVLIVGVKPVDPAQRQALTEKMNNQGFMTLPPAPLSKSSEPNPLRASPRPYYLQNRNNSVRQSAGTIASPSKSLVSKIVDLMFGV</sequence>
<dbReference type="PIRSF" id="PIRSF038119">
    <property type="entry name" value="Nucleoporin_NUP53"/>
    <property type="match status" value="1"/>
</dbReference>
<protein>
    <recommendedName>
        <fullName evidence="9">Nuclear pore complex protein NUP35</fullName>
    </recommendedName>
    <alternativeName>
        <fullName evidence="9">Nucleoporin 35</fullName>
    </alternativeName>
</protein>
<dbReference type="GO" id="GO:0031965">
    <property type="term" value="C:nuclear membrane"/>
    <property type="evidence" value="ECO:0007669"/>
    <property type="project" value="InterPro"/>
</dbReference>
<evidence type="ECO:0000256" key="6">
    <source>
        <dbReference type="ARBA" id="ARBA00023010"/>
    </source>
</evidence>
<feature type="compositionally biased region" description="Polar residues" evidence="10">
    <location>
        <begin position="108"/>
        <end position="130"/>
    </location>
</feature>
<dbReference type="SUPFAM" id="SSF54928">
    <property type="entry name" value="RNA-binding domain, RBD"/>
    <property type="match status" value="1"/>
</dbReference>
<keyword evidence="3 9" id="KW-0813">Transport</keyword>
<dbReference type="InterPro" id="IPR012677">
    <property type="entry name" value="Nucleotide-bd_a/b_plait_sf"/>
</dbReference>
<comment type="subcellular location">
    <subcellularLocation>
        <location evidence="1 9">Nucleus</location>
        <location evidence="1 9">Nuclear pore complex</location>
    </subcellularLocation>
</comment>
<reference evidence="12 13" key="1">
    <citation type="submission" date="2019-07" db="EMBL/GenBank/DDBJ databases">
        <title>De Novo Assembly of kiwifruit Actinidia rufa.</title>
        <authorList>
            <person name="Sugita-Konishi S."/>
            <person name="Sato K."/>
            <person name="Mori E."/>
            <person name="Abe Y."/>
            <person name="Kisaki G."/>
            <person name="Hamano K."/>
            <person name="Suezawa K."/>
            <person name="Otani M."/>
            <person name="Fukuda T."/>
            <person name="Manabe T."/>
            <person name="Gomi K."/>
            <person name="Tabuchi M."/>
            <person name="Akimitsu K."/>
            <person name="Kataoka I."/>
        </authorList>
    </citation>
    <scope>NUCLEOTIDE SEQUENCE [LARGE SCALE GENOMIC DNA]</scope>
    <source>
        <strain evidence="13">cv. Fuchu</strain>
    </source>
</reference>
<dbReference type="GO" id="GO:0051028">
    <property type="term" value="P:mRNA transport"/>
    <property type="evidence" value="ECO:0007669"/>
    <property type="project" value="UniProtKB-UniRule"/>
</dbReference>
<feature type="domain" description="RRM Nup35-type" evidence="11">
    <location>
        <begin position="184"/>
        <end position="265"/>
    </location>
</feature>
<comment type="caution">
    <text evidence="12">The sequence shown here is derived from an EMBL/GenBank/DDBJ whole genome shotgun (WGS) entry which is preliminary data.</text>
</comment>
<evidence type="ECO:0000256" key="1">
    <source>
        <dbReference type="ARBA" id="ARBA00004567"/>
    </source>
</evidence>
<dbReference type="InterPro" id="IPR017389">
    <property type="entry name" value="Nucleoporin_NUP53"/>
</dbReference>
<evidence type="ECO:0000256" key="8">
    <source>
        <dbReference type="ARBA" id="ARBA00023242"/>
    </source>
</evidence>
<feature type="compositionally biased region" description="Polar residues" evidence="10">
    <location>
        <begin position="1"/>
        <end position="16"/>
    </location>
</feature>
<keyword evidence="5 9" id="KW-0653">Protein transport</keyword>
<accession>A0A7J0GLX0</accession>
<evidence type="ECO:0000313" key="13">
    <source>
        <dbReference type="Proteomes" id="UP000585474"/>
    </source>
</evidence>
<name>A0A7J0GLX0_9ERIC</name>
<dbReference type="GO" id="GO:0017056">
    <property type="term" value="F:structural constituent of nuclear pore"/>
    <property type="evidence" value="ECO:0007669"/>
    <property type="project" value="InterPro"/>
</dbReference>
<feature type="region of interest" description="Disordered" evidence="10">
    <location>
        <begin position="77"/>
        <end position="151"/>
    </location>
</feature>
<dbReference type="FunFam" id="3.30.70.330:FF:000095">
    <property type="entry name" value="Putative Nucleoporin NUP53"/>
    <property type="match status" value="1"/>
</dbReference>
<feature type="region of interest" description="Disordered" evidence="10">
    <location>
        <begin position="273"/>
        <end position="299"/>
    </location>
</feature>
<dbReference type="AlphaFoldDB" id="A0A7J0GLX0"/>
<dbReference type="Proteomes" id="UP000585474">
    <property type="component" value="Unassembled WGS sequence"/>
</dbReference>
<keyword evidence="6 9" id="KW-0811">Translocation</keyword>
<keyword evidence="7 9" id="KW-0906">Nuclear pore complex</keyword>
<dbReference type="Gene3D" id="3.30.70.330">
    <property type="match status" value="1"/>
</dbReference>
<keyword evidence="8 9" id="KW-0539">Nucleus</keyword>
<dbReference type="PANTHER" id="PTHR21527:SF6">
    <property type="entry name" value="NUCLEOPORIN NUP35"/>
    <property type="match status" value="1"/>
</dbReference>